<feature type="transmembrane region" description="Helical" evidence="2">
    <location>
        <begin position="557"/>
        <end position="575"/>
    </location>
</feature>
<name>A0A0M0KXD5_9BACI</name>
<evidence type="ECO:0008006" key="6">
    <source>
        <dbReference type="Google" id="ProtNLM"/>
    </source>
</evidence>
<keyword evidence="2" id="KW-0472">Membrane</keyword>
<keyword evidence="2" id="KW-0812">Transmembrane</keyword>
<dbReference type="InterPro" id="IPR030832">
    <property type="entry name" value="Acidic_LPXTA"/>
</dbReference>
<dbReference type="OrthoDB" id="2718583at2"/>
<feature type="region of interest" description="Disordered" evidence="1">
    <location>
        <begin position="507"/>
        <end position="548"/>
    </location>
</feature>
<keyword evidence="2" id="KW-1133">Transmembrane helix</keyword>
<keyword evidence="5" id="KW-1185">Reference proteome</keyword>
<dbReference type="AlphaFoldDB" id="A0A0M0KXD5"/>
<sequence length="581" mass="65886">MKKFGGFLLIIMLVIGSLPSAVFAAKAPSFEKDFSAYLADISKQRGFTVTRDDVDYALDTNETIDDFDTVAELKKAAGPVIQKNLSNLGPLYKKYQLTEKSLKSLLAENGDETLDDYVFYNDLDSSIFYSLEANKPRDPQFNQKLLAYLKEVSKERGFTVTKSDVEYVLTEDDDDLDTFNTVDELKEYLGPVIHKDLSNLQPLYKKYQLNQASLVQLLKENGQTLNDYVFVDYLWSDVDFYIEDKKPRDEQFDQKLDQYLQKVSKERGFNVTKDDIETILDYYYDEKLEGYKTVDELSDMLGEVIQKNLSNLAPLYEEYDLTETSLRKLLADNDETIEDYIFYDDLDSAVYDYTGGDEGYEGDMFEALAEELGLTQDELERLSKHFETISAKPTDPEELQRLSEISDSLGSIGDFDTLTELSPADLNKIRAAYEELLSMLELKASFKLIVGDQKKPITFDQLLQLKNMDNAKVEVTLYDKAGVFLADFVITGEMFGSDFIEETENNLEQGATEEEKPADKQASPSTKEGHAAPVKGDHQVVTKTENGARLPDTASSYPLAMMIGAAMIVAGFFMFRKVRQN</sequence>
<protein>
    <recommendedName>
        <fullName evidence="6">Processed acidic surface protein</fullName>
    </recommendedName>
</protein>
<keyword evidence="3" id="KW-0732">Signal</keyword>
<comment type="caution">
    <text evidence="4">The sequence shown here is derived from an EMBL/GenBank/DDBJ whole genome shotgun (WGS) entry which is preliminary data.</text>
</comment>
<dbReference type="NCBIfam" id="TIGR01167">
    <property type="entry name" value="LPXTG_anchor"/>
    <property type="match status" value="1"/>
</dbReference>
<dbReference type="STRING" id="284581.AMD01_15755"/>
<gene>
    <name evidence="4" type="ORF">AMD01_15755</name>
</gene>
<evidence type="ECO:0000256" key="3">
    <source>
        <dbReference type="SAM" id="SignalP"/>
    </source>
</evidence>
<dbReference type="EMBL" id="LILC01000021">
    <property type="protein sequence ID" value="KOO43476.1"/>
    <property type="molecule type" value="Genomic_DNA"/>
</dbReference>
<evidence type="ECO:0000313" key="4">
    <source>
        <dbReference type="EMBL" id="KOO43476.1"/>
    </source>
</evidence>
<evidence type="ECO:0000313" key="5">
    <source>
        <dbReference type="Proteomes" id="UP000037558"/>
    </source>
</evidence>
<feature type="signal peptide" evidence="3">
    <location>
        <begin position="1"/>
        <end position="24"/>
    </location>
</feature>
<organism evidence="4 5">
    <name type="scientific">Priestia koreensis</name>
    <dbReference type="NCBI Taxonomy" id="284581"/>
    <lineage>
        <taxon>Bacteria</taxon>
        <taxon>Bacillati</taxon>
        <taxon>Bacillota</taxon>
        <taxon>Bacilli</taxon>
        <taxon>Bacillales</taxon>
        <taxon>Bacillaceae</taxon>
        <taxon>Priestia</taxon>
    </lineage>
</organism>
<proteinExistence type="predicted"/>
<evidence type="ECO:0000256" key="2">
    <source>
        <dbReference type="SAM" id="Phobius"/>
    </source>
</evidence>
<dbReference type="NCBIfam" id="TIGR04383">
    <property type="entry name" value="acidic_w_LPXTA"/>
    <property type="match status" value="3"/>
</dbReference>
<feature type="chain" id="PRO_5005603009" description="Processed acidic surface protein" evidence="3">
    <location>
        <begin position="25"/>
        <end position="581"/>
    </location>
</feature>
<reference evidence="5" key="1">
    <citation type="submission" date="2015-08" db="EMBL/GenBank/DDBJ databases">
        <title>Fjat-14210 dsm16467.</title>
        <authorList>
            <person name="Liu B."/>
            <person name="Wang J."/>
            <person name="Zhu Y."/>
            <person name="Liu G."/>
            <person name="Chen Q."/>
            <person name="Chen Z."/>
            <person name="Lan J."/>
            <person name="Che J."/>
            <person name="Ge C."/>
            <person name="Shi H."/>
            <person name="Pan Z."/>
            <person name="Liu X."/>
        </authorList>
    </citation>
    <scope>NUCLEOTIDE SEQUENCE [LARGE SCALE GENOMIC DNA]</scope>
    <source>
        <strain evidence="5">DSM 16467</strain>
    </source>
</reference>
<dbReference type="RefSeq" id="WP_053402389.1">
    <property type="nucleotide sequence ID" value="NZ_LILC01000021.1"/>
</dbReference>
<feature type="compositionally biased region" description="Basic and acidic residues" evidence="1">
    <location>
        <begin position="527"/>
        <end position="540"/>
    </location>
</feature>
<dbReference type="Proteomes" id="UP000037558">
    <property type="component" value="Unassembled WGS sequence"/>
</dbReference>
<evidence type="ECO:0000256" key="1">
    <source>
        <dbReference type="SAM" id="MobiDB-lite"/>
    </source>
</evidence>
<dbReference type="PATRIC" id="fig|284581.3.peg.1155"/>
<accession>A0A0M0KXD5</accession>